<dbReference type="AlphaFoldDB" id="A0A411YJM9"/>
<dbReference type="PANTHER" id="PTHR16458:SF2">
    <property type="entry name" value="GLYCINE N-METHYLTRANSFERASE"/>
    <property type="match status" value="1"/>
</dbReference>
<dbReference type="PANTHER" id="PTHR16458">
    <property type="entry name" value="GLYCINE N-METHYLTRANSFERASE"/>
    <property type="match status" value="1"/>
</dbReference>
<dbReference type="Proteomes" id="UP000291469">
    <property type="component" value="Chromosome"/>
</dbReference>
<dbReference type="GO" id="GO:0006730">
    <property type="term" value="P:one-carbon metabolic process"/>
    <property type="evidence" value="ECO:0007669"/>
    <property type="project" value="TreeGrafter"/>
</dbReference>
<feature type="domain" description="Methyltransferase" evidence="5">
    <location>
        <begin position="52"/>
        <end position="149"/>
    </location>
</feature>
<accession>A0A411YJM9</accession>
<gene>
    <name evidence="6" type="ORF">ER308_18525</name>
</gene>
<keyword evidence="7" id="KW-1185">Reference proteome</keyword>
<proteinExistence type="predicted"/>
<feature type="binding site" evidence="4">
    <location>
        <position position="77"/>
    </location>
    <ligand>
        <name>S-adenosyl-L-methionine</name>
        <dbReference type="ChEBI" id="CHEBI:59789"/>
    </ligand>
</feature>
<keyword evidence="1 6" id="KW-0489">Methyltransferase</keyword>
<reference evidence="6 7" key="1">
    <citation type="submission" date="2019-01" db="EMBL/GenBank/DDBJ databases">
        <title>Egibacter rhizosphaerae EGI 80759T.</title>
        <authorList>
            <person name="Chen D.-D."/>
            <person name="Tian Y."/>
            <person name="Jiao J.-Y."/>
            <person name="Zhang X.-T."/>
            <person name="Zhang Y.-G."/>
            <person name="Zhang Y."/>
            <person name="Xiao M."/>
            <person name="Shu W.-S."/>
            <person name="Li W.-J."/>
        </authorList>
    </citation>
    <scope>NUCLEOTIDE SEQUENCE [LARGE SCALE GENOMIC DNA]</scope>
    <source>
        <strain evidence="6 7">EGI 80759</strain>
    </source>
</reference>
<dbReference type="Gene3D" id="3.40.50.150">
    <property type="entry name" value="Vaccinia Virus protein VP39"/>
    <property type="match status" value="1"/>
</dbReference>
<feature type="binding site" evidence="4">
    <location>
        <position position="121"/>
    </location>
    <ligand>
        <name>S-adenosyl-L-methionine</name>
        <dbReference type="ChEBI" id="CHEBI:59789"/>
    </ligand>
</feature>
<feature type="binding site" evidence="4">
    <location>
        <position position="23"/>
    </location>
    <ligand>
        <name>S-adenosyl-L-methionine</name>
        <dbReference type="ChEBI" id="CHEBI:59789"/>
    </ligand>
</feature>
<evidence type="ECO:0000313" key="7">
    <source>
        <dbReference type="Proteomes" id="UP000291469"/>
    </source>
</evidence>
<feature type="binding site" evidence="4">
    <location>
        <position position="15"/>
    </location>
    <ligand>
        <name>S-adenosyl-L-methionine</name>
        <dbReference type="ChEBI" id="CHEBI:59789"/>
    </ligand>
</feature>
<feature type="binding site" evidence="4">
    <location>
        <begin position="103"/>
        <end position="104"/>
    </location>
    <ligand>
        <name>S-adenosyl-L-methionine</name>
        <dbReference type="ChEBI" id="CHEBI:59789"/>
    </ligand>
</feature>
<evidence type="ECO:0000259" key="5">
    <source>
        <dbReference type="Pfam" id="PF13649"/>
    </source>
</evidence>
<dbReference type="InterPro" id="IPR014369">
    <property type="entry name" value="Gly/Sar_N_MeTrfase"/>
</dbReference>
<sequence length="251" mass="28234">MAGKTITSDLYQDEYEPSFVDKWDELIDWEGRAKGEGDFYPRILRDAGCTRVLDAATGTGYHAVQLAKAGFDVLAADGAAEMVSKTAENAARLGVDLPVQEADWRTLADDVPGEFDALLCLGNAFTHLFTEDERVRALEQFHKVLRPGGLVIIDQRNYDSILDEGFNTKHQYYYTGKGVDARPEEISDEAVRFRYQFPDGGVHHLTMYPLRQDYLTGLLADAGFRNIRRFGDFKEAYQHHEPDFVVQVGTA</sequence>
<dbReference type="GO" id="GO:0016594">
    <property type="term" value="F:glycine binding"/>
    <property type="evidence" value="ECO:0007669"/>
    <property type="project" value="TreeGrafter"/>
</dbReference>
<dbReference type="GO" id="GO:1901052">
    <property type="term" value="P:sarcosine metabolic process"/>
    <property type="evidence" value="ECO:0007669"/>
    <property type="project" value="TreeGrafter"/>
</dbReference>
<evidence type="ECO:0000256" key="2">
    <source>
        <dbReference type="ARBA" id="ARBA00022679"/>
    </source>
</evidence>
<evidence type="ECO:0000256" key="3">
    <source>
        <dbReference type="ARBA" id="ARBA00022691"/>
    </source>
</evidence>
<organism evidence="6 7">
    <name type="scientific">Egibacter rhizosphaerae</name>
    <dbReference type="NCBI Taxonomy" id="1670831"/>
    <lineage>
        <taxon>Bacteria</taxon>
        <taxon>Bacillati</taxon>
        <taxon>Actinomycetota</taxon>
        <taxon>Nitriliruptoria</taxon>
        <taxon>Egibacterales</taxon>
        <taxon>Egibacteraceae</taxon>
        <taxon>Egibacter</taxon>
    </lineage>
</organism>
<dbReference type="EMBL" id="CP036402">
    <property type="protein sequence ID" value="QBI21366.1"/>
    <property type="molecule type" value="Genomic_DNA"/>
</dbReference>
<name>A0A411YJM9_9ACTN</name>
<feature type="binding site" evidence="4">
    <location>
        <position position="32"/>
    </location>
    <ligand>
        <name>S-adenosyl-L-methionine</name>
        <dbReference type="ChEBI" id="CHEBI:59789"/>
    </ligand>
</feature>
<dbReference type="InterPro" id="IPR041698">
    <property type="entry name" value="Methyltransf_25"/>
</dbReference>
<evidence type="ECO:0000256" key="4">
    <source>
        <dbReference type="PIRSR" id="PIRSR000385-2"/>
    </source>
</evidence>
<dbReference type="SUPFAM" id="SSF53335">
    <property type="entry name" value="S-adenosyl-L-methionine-dependent methyltransferases"/>
    <property type="match status" value="1"/>
</dbReference>
<evidence type="ECO:0000313" key="6">
    <source>
        <dbReference type="EMBL" id="QBI21366.1"/>
    </source>
</evidence>
<dbReference type="GO" id="GO:0042802">
    <property type="term" value="F:identical protein binding"/>
    <property type="evidence" value="ECO:0007669"/>
    <property type="project" value="TreeGrafter"/>
</dbReference>
<dbReference type="Gene3D" id="3.30.46.10">
    <property type="entry name" value="Glycine N-methyltransferase, chain A, domain 1"/>
    <property type="match status" value="1"/>
</dbReference>
<dbReference type="PROSITE" id="PS51600">
    <property type="entry name" value="SAM_GNMT"/>
    <property type="match status" value="1"/>
</dbReference>
<feature type="binding site" evidence="4">
    <location>
        <position position="56"/>
    </location>
    <ligand>
        <name>S-adenosyl-L-methionine</name>
        <dbReference type="ChEBI" id="CHEBI:59789"/>
    </ligand>
</feature>
<dbReference type="GO" id="GO:0051289">
    <property type="term" value="P:protein homotetramerization"/>
    <property type="evidence" value="ECO:0007669"/>
    <property type="project" value="TreeGrafter"/>
</dbReference>
<dbReference type="InterPro" id="IPR029063">
    <property type="entry name" value="SAM-dependent_MTases_sf"/>
</dbReference>
<dbReference type="KEGG" id="erz:ER308_18525"/>
<dbReference type="GO" id="GO:0005829">
    <property type="term" value="C:cytosol"/>
    <property type="evidence" value="ECO:0007669"/>
    <property type="project" value="TreeGrafter"/>
</dbReference>
<dbReference type="GO" id="GO:0017174">
    <property type="term" value="F:glycine N-methyltransferase activity"/>
    <property type="evidence" value="ECO:0007669"/>
    <property type="project" value="InterPro"/>
</dbReference>
<dbReference type="CDD" id="cd02440">
    <property type="entry name" value="AdoMet_MTases"/>
    <property type="match status" value="1"/>
</dbReference>
<dbReference type="GO" id="GO:0046500">
    <property type="term" value="P:S-adenosylmethionine metabolic process"/>
    <property type="evidence" value="ECO:0007669"/>
    <property type="project" value="TreeGrafter"/>
</dbReference>
<dbReference type="GO" id="GO:0046498">
    <property type="term" value="P:S-adenosylhomocysteine metabolic process"/>
    <property type="evidence" value="ECO:0007669"/>
    <property type="project" value="TreeGrafter"/>
</dbReference>
<evidence type="ECO:0000256" key="1">
    <source>
        <dbReference type="ARBA" id="ARBA00022603"/>
    </source>
</evidence>
<protein>
    <submittedName>
        <fullName evidence="6">Class I SAM-dependent methyltransferase</fullName>
    </submittedName>
</protein>
<keyword evidence="3 4" id="KW-0949">S-adenosyl-L-methionine</keyword>
<dbReference type="GO" id="GO:0032259">
    <property type="term" value="P:methylation"/>
    <property type="evidence" value="ECO:0007669"/>
    <property type="project" value="UniProtKB-KW"/>
</dbReference>
<dbReference type="OrthoDB" id="279734at2"/>
<dbReference type="GO" id="GO:0006111">
    <property type="term" value="P:regulation of gluconeogenesis"/>
    <property type="evidence" value="ECO:0007669"/>
    <property type="project" value="TreeGrafter"/>
</dbReference>
<keyword evidence="2 6" id="KW-0808">Transferase</keyword>
<dbReference type="RefSeq" id="WP_131156359.1">
    <property type="nucleotide sequence ID" value="NZ_CP036402.1"/>
</dbReference>
<dbReference type="Pfam" id="PF13649">
    <property type="entry name" value="Methyltransf_25"/>
    <property type="match status" value="1"/>
</dbReference>
<dbReference type="GO" id="GO:1904047">
    <property type="term" value="F:S-adenosyl-L-methionine binding"/>
    <property type="evidence" value="ECO:0007669"/>
    <property type="project" value="TreeGrafter"/>
</dbReference>